<gene>
    <name evidence="2" type="ORF">E2C01_064300</name>
</gene>
<protein>
    <submittedName>
        <fullName evidence="2">Uncharacterized protein</fullName>
    </submittedName>
</protein>
<reference evidence="2 3" key="1">
    <citation type="submission" date="2019-05" db="EMBL/GenBank/DDBJ databases">
        <title>Another draft genome of Portunus trituberculatus and its Hox gene families provides insights of decapod evolution.</title>
        <authorList>
            <person name="Jeong J.-H."/>
            <person name="Song I."/>
            <person name="Kim S."/>
            <person name="Choi T."/>
            <person name="Kim D."/>
            <person name="Ryu S."/>
            <person name="Kim W."/>
        </authorList>
    </citation>
    <scope>NUCLEOTIDE SEQUENCE [LARGE SCALE GENOMIC DNA]</scope>
    <source>
        <tissue evidence="2">Muscle</tissue>
    </source>
</reference>
<sequence length="92" mass="10562">MALTQSFPPQVRDHDQAVAVLRAEVRSSVGEARTLLQETRRLRHDQRKYLLRQLDAARAYEKQLKSELKTLDSDKKEDGGKKKVMESEVILG</sequence>
<evidence type="ECO:0000313" key="2">
    <source>
        <dbReference type="EMBL" id="MPC70063.1"/>
    </source>
</evidence>
<accession>A0A5B7HIP4</accession>
<dbReference type="AlphaFoldDB" id="A0A5B7HIP4"/>
<name>A0A5B7HIP4_PORTR</name>
<dbReference type="Proteomes" id="UP000324222">
    <property type="component" value="Unassembled WGS sequence"/>
</dbReference>
<dbReference type="EMBL" id="VSRR010030464">
    <property type="protein sequence ID" value="MPC70063.1"/>
    <property type="molecule type" value="Genomic_DNA"/>
</dbReference>
<evidence type="ECO:0000313" key="3">
    <source>
        <dbReference type="Proteomes" id="UP000324222"/>
    </source>
</evidence>
<keyword evidence="3" id="KW-1185">Reference proteome</keyword>
<feature type="compositionally biased region" description="Basic and acidic residues" evidence="1">
    <location>
        <begin position="66"/>
        <end position="86"/>
    </location>
</feature>
<evidence type="ECO:0000256" key="1">
    <source>
        <dbReference type="SAM" id="MobiDB-lite"/>
    </source>
</evidence>
<organism evidence="2 3">
    <name type="scientific">Portunus trituberculatus</name>
    <name type="common">Swimming crab</name>
    <name type="synonym">Neptunus trituberculatus</name>
    <dbReference type="NCBI Taxonomy" id="210409"/>
    <lineage>
        <taxon>Eukaryota</taxon>
        <taxon>Metazoa</taxon>
        <taxon>Ecdysozoa</taxon>
        <taxon>Arthropoda</taxon>
        <taxon>Crustacea</taxon>
        <taxon>Multicrustacea</taxon>
        <taxon>Malacostraca</taxon>
        <taxon>Eumalacostraca</taxon>
        <taxon>Eucarida</taxon>
        <taxon>Decapoda</taxon>
        <taxon>Pleocyemata</taxon>
        <taxon>Brachyura</taxon>
        <taxon>Eubrachyura</taxon>
        <taxon>Portunoidea</taxon>
        <taxon>Portunidae</taxon>
        <taxon>Portuninae</taxon>
        <taxon>Portunus</taxon>
    </lineage>
</organism>
<dbReference type="OrthoDB" id="252722at2759"/>
<comment type="caution">
    <text evidence="2">The sequence shown here is derived from an EMBL/GenBank/DDBJ whole genome shotgun (WGS) entry which is preliminary data.</text>
</comment>
<proteinExistence type="predicted"/>
<feature type="region of interest" description="Disordered" evidence="1">
    <location>
        <begin position="66"/>
        <end position="92"/>
    </location>
</feature>